<reference evidence="1 2" key="1">
    <citation type="journal article" date="2023" name="Int. J. Syst. Evol. Microbiol.">
        <title>Arthrobacter mangrovi sp. nov., an actinobacterium isolated from the rhizosphere of a mangrove.</title>
        <authorList>
            <person name="Hamada M."/>
            <person name="Saitou S."/>
            <person name="Enomoto N."/>
            <person name="Nanri K."/>
            <person name="Hidaka K."/>
            <person name="Miura T."/>
            <person name="Tamura T."/>
        </authorList>
    </citation>
    <scope>NUCLEOTIDE SEQUENCE [LARGE SCALE GENOMIC DNA]</scope>
    <source>
        <strain evidence="1 2">NBRC 112813</strain>
    </source>
</reference>
<sequence>MNITLNGDRQPVAEGMTLLELVAATTGRRLTAEGKPDDGGRLGVAVALNAEVAPRGSWAGTLLSDGDGVELITAVQGG</sequence>
<name>A0ABQ5MSN5_9MICC</name>
<dbReference type="InterPro" id="IPR010035">
    <property type="entry name" value="Thi_S"/>
</dbReference>
<dbReference type="EMBL" id="BRVS01000005">
    <property type="protein sequence ID" value="GLB66976.1"/>
    <property type="molecule type" value="Genomic_DNA"/>
</dbReference>
<comment type="caution">
    <text evidence="1">The sequence shown here is derived from an EMBL/GenBank/DDBJ whole genome shotgun (WGS) entry which is preliminary data.</text>
</comment>
<proteinExistence type="predicted"/>
<protein>
    <submittedName>
        <fullName evidence="1">Thiamine biosynthesis protein ThiS</fullName>
    </submittedName>
</protein>
<organism evidence="1 2">
    <name type="scientific">Arthrobacter mangrovi</name>
    <dbReference type="NCBI Taxonomy" id="2966350"/>
    <lineage>
        <taxon>Bacteria</taxon>
        <taxon>Bacillati</taxon>
        <taxon>Actinomycetota</taxon>
        <taxon>Actinomycetes</taxon>
        <taxon>Micrococcales</taxon>
        <taxon>Micrococcaceae</taxon>
        <taxon>Arthrobacter</taxon>
    </lineage>
</organism>
<evidence type="ECO:0000313" key="2">
    <source>
        <dbReference type="Proteomes" id="UP001209654"/>
    </source>
</evidence>
<dbReference type="CDD" id="cd00565">
    <property type="entry name" value="Ubl_ThiS"/>
    <property type="match status" value="1"/>
</dbReference>
<dbReference type="Pfam" id="PF02597">
    <property type="entry name" value="ThiS"/>
    <property type="match status" value="1"/>
</dbReference>
<dbReference type="Gene3D" id="3.10.20.30">
    <property type="match status" value="1"/>
</dbReference>
<dbReference type="InterPro" id="IPR012675">
    <property type="entry name" value="Beta-grasp_dom_sf"/>
</dbReference>
<dbReference type="RefSeq" id="WP_262105607.1">
    <property type="nucleotide sequence ID" value="NZ_BRVS01000005.1"/>
</dbReference>
<dbReference type="PANTHER" id="PTHR34472">
    <property type="entry name" value="SULFUR CARRIER PROTEIN THIS"/>
    <property type="match status" value="1"/>
</dbReference>
<dbReference type="InterPro" id="IPR003749">
    <property type="entry name" value="ThiS/MoaD-like"/>
</dbReference>
<dbReference type="PANTHER" id="PTHR34472:SF1">
    <property type="entry name" value="SULFUR CARRIER PROTEIN THIS"/>
    <property type="match status" value="1"/>
</dbReference>
<gene>
    <name evidence="1" type="ORF">AHIS1636_14150</name>
</gene>
<dbReference type="NCBIfam" id="TIGR01683">
    <property type="entry name" value="thiS"/>
    <property type="match status" value="1"/>
</dbReference>
<dbReference type="InterPro" id="IPR016155">
    <property type="entry name" value="Mopterin_synth/thiamin_S_b"/>
</dbReference>
<keyword evidence="2" id="KW-1185">Reference proteome</keyword>
<evidence type="ECO:0000313" key="1">
    <source>
        <dbReference type="EMBL" id="GLB66976.1"/>
    </source>
</evidence>
<accession>A0ABQ5MSN5</accession>
<dbReference type="Proteomes" id="UP001209654">
    <property type="component" value="Unassembled WGS sequence"/>
</dbReference>
<dbReference type="SUPFAM" id="SSF54285">
    <property type="entry name" value="MoaD/ThiS"/>
    <property type="match status" value="1"/>
</dbReference>